<keyword evidence="4 7" id="KW-0347">Helicase</keyword>
<reference evidence="9 10" key="1">
    <citation type="journal article" date="2019" name="ACS Chem. Biol.">
        <title>Identification and Mobilization of a Cryptic Antibiotic Biosynthesis Gene Locus from a Human-Pathogenic Nocardia Isolate.</title>
        <authorList>
            <person name="Herisse M."/>
            <person name="Ishida K."/>
            <person name="Porter J.L."/>
            <person name="Howden B."/>
            <person name="Hertweck C."/>
            <person name="Stinear T.P."/>
            <person name="Pidot S.J."/>
        </authorList>
    </citation>
    <scope>NUCLEOTIDE SEQUENCE [LARGE SCALE GENOMIC DNA]</scope>
    <source>
        <strain evidence="9 10">AUSMDU00012717</strain>
    </source>
</reference>
<keyword evidence="3 7" id="KW-0378">Hydrolase</keyword>
<dbReference type="GO" id="GO:0043138">
    <property type="term" value="F:3'-5' DNA helicase activity"/>
    <property type="evidence" value="ECO:0007669"/>
    <property type="project" value="TreeGrafter"/>
</dbReference>
<keyword evidence="6" id="KW-0234">DNA repair</keyword>
<accession>A0A6G9YN96</accession>
<dbReference type="PANTHER" id="PTHR11070">
    <property type="entry name" value="UVRD / RECB / PCRA DNA HELICASE FAMILY MEMBER"/>
    <property type="match status" value="1"/>
</dbReference>
<evidence type="ECO:0000256" key="3">
    <source>
        <dbReference type="ARBA" id="ARBA00022801"/>
    </source>
</evidence>
<dbReference type="InterPro" id="IPR013986">
    <property type="entry name" value="DExx_box_DNA_helicase_dom_sf"/>
</dbReference>
<feature type="binding site" evidence="7">
    <location>
        <begin position="230"/>
        <end position="237"/>
    </location>
    <ligand>
        <name>ATP</name>
        <dbReference type="ChEBI" id="CHEBI:30616"/>
    </ligand>
</feature>
<keyword evidence="2" id="KW-0227">DNA damage</keyword>
<name>A0A6G9YN96_9NOCA</name>
<evidence type="ECO:0000259" key="8">
    <source>
        <dbReference type="PROSITE" id="PS51198"/>
    </source>
</evidence>
<dbReference type="Proteomes" id="UP000503540">
    <property type="component" value="Chromosome"/>
</dbReference>
<dbReference type="GO" id="GO:0005524">
    <property type="term" value="F:ATP binding"/>
    <property type="evidence" value="ECO:0007669"/>
    <property type="project" value="UniProtKB-UniRule"/>
</dbReference>
<evidence type="ECO:0000313" key="9">
    <source>
        <dbReference type="EMBL" id="QIS14547.1"/>
    </source>
</evidence>
<dbReference type="EMBL" id="CP046172">
    <property type="protein sequence ID" value="QIS14547.1"/>
    <property type="molecule type" value="Genomic_DNA"/>
</dbReference>
<evidence type="ECO:0000256" key="6">
    <source>
        <dbReference type="ARBA" id="ARBA00023204"/>
    </source>
</evidence>
<dbReference type="GO" id="GO:0016787">
    <property type="term" value="F:hydrolase activity"/>
    <property type="evidence" value="ECO:0007669"/>
    <property type="project" value="UniProtKB-UniRule"/>
</dbReference>
<sequence>MPTNIAWEQRRQRVGEALRKISGLHGDRRNAFEALLTHDRTCHLLVAEPRTTTAGQADAFLLRRTGIYALTFAEALDDSFLHQLRAQTADACSAITMGRNAFVPSAVPIVQVLPAGRADAADERVVAATLTNLVNVVAAERVRYSAEKITQWALMLSQRLPGYIPITVPAENTQTHRDGTDDGLFTAAEANSRQRDHALTLRWEQWMHFLDNEQRGYVRKNYTGPARIAGPAGTGKSVVAMHRLARIARESRGRLLFTTFVGSLPKCQGAAFRNLAPEVADRVEFTTLHRWARRHLADTGAVDFGRYSLDRRDIDSAFGHAWRDSGRADGPLAQVIPDARYWHDEITQVIEGRGIRTASEYRSLRRTRDRLKLPPDLRDEVWNLYESYVGYKRENDVLDWSDVLLQALAELRRKPLEARYRMVIVDEVQDIPMIGVLLAAELTDIAEPNSLLLVGDGQQQVYPAGWRVSELGWEWRGRSEVLRVNYRNRRAVHEHARAIGAGNSLDDTGDVPAIPLHDTTAALDGGSVEHWRGTEFELADALADALRARPRPRPPTAVIVDNNQQVDRIIGKLRRAGFDAQHLDQYDCTPSERVVVGTVYLAKGLDFAEVFRIVEANTQGITSYESDRRDRQSLVAATRARDYLWIGVVGESGT</sequence>
<dbReference type="InterPro" id="IPR014016">
    <property type="entry name" value="UvrD-like_ATP-bd"/>
</dbReference>
<dbReference type="Pfam" id="PF00580">
    <property type="entry name" value="UvrD-helicase"/>
    <property type="match status" value="1"/>
</dbReference>
<dbReference type="Gene3D" id="3.40.50.300">
    <property type="entry name" value="P-loop containing nucleotide triphosphate hydrolases"/>
    <property type="match status" value="2"/>
</dbReference>
<dbReference type="KEGG" id="nah:F5544_33555"/>
<protein>
    <submittedName>
        <fullName evidence="9">AAA family ATPase</fullName>
    </submittedName>
</protein>
<organism evidence="9 10">
    <name type="scientific">Nocardia arthritidis</name>
    <dbReference type="NCBI Taxonomy" id="228602"/>
    <lineage>
        <taxon>Bacteria</taxon>
        <taxon>Bacillati</taxon>
        <taxon>Actinomycetota</taxon>
        <taxon>Actinomycetes</taxon>
        <taxon>Mycobacteriales</taxon>
        <taxon>Nocardiaceae</taxon>
        <taxon>Nocardia</taxon>
    </lineage>
</organism>
<dbReference type="GO" id="GO:0000725">
    <property type="term" value="P:recombinational repair"/>
    <property type="evidence" value="ECO:0007669"/>
    <property type="project" value="TreeGrafter"/>
</dbReference>
<dbReference type="Gene3D" id="1.10.10.160">
    <property type="match status" value="1"/>
</dbReference>
<proteinExistence type="predicted"/>
<dbReference type="RefSeq" id="WP_167476939.1">
    <property type="nucleotide sequence ID" value="NZ_CP046172.1"/>
</dbReference>
<dbReference type="AlphaFoldDB" id="A0A6G9YN96"/>
<feature type="domain" description="UvrD-like helicase ATP-binding" evidence="8">
    <location>
        <begin position="209"/>
        <end position="499"/>
    </location>
</feature>
<keyword evidence="10" id="KW-1185">Reference proteome</keyword>
<evidence type="ECO:0000256" key="2">
    <source>
        <dbReference type="ARBA" id="ARBA00022763"/>
    </source>
</evidence>
<dbReference type="SUPFAM" id="SSF52540">
    <property type="entry name" value="P-loop containing nucleoside triphosphate hydrolases"/>
    <property type="match status" value="1"/>
</dbReference>
<dbReference type="InterPro" id="IPR000212">
    <property type="entry name" value="DNA_helicase_UvrD/REP"/>
</dbReference>
<gene>
    <name evidence="9" type="ORF">F5544_33555</name>
</gene>
<evidence type="ECO:0000256" key="1">
    <source>
        <dbReference type="ARBA" id="ARBA00022741"/>
    </source>
</evidence>
<dbReference type="GO" id="GO:0005829">
    <property type="term" value="C:cytosol"/>
    <property type="evidence" value="ECO:0007669"/>
    <property type="project" value="TreeGrafter"/>
</dbReference>
<keyword evidence="1 7" id="KW-0547">Nucleotide-binding</keyword>
<dbReference type="PROSITE" id="PS51198">
    <property type="entry name" value="UVRD_HELICASE_ATP_BIND"/>
    <property type="match status" value="1"/>
</dbReference>
<evidence type="ECO:0000313" key="10">
    <source>
        <dbReference type="Proteomes" id="UP000503540"/>
    </source>
</evidence>
<evidence type="ECO:0000256" key="4">
    <source>
        <dbReference type="ARBA" id="ARBA00022806"/>
    </source>
</evidence>
<evidence type="ECO:0000256" key="5">
    <source>
        <dbReference type="ARBA" id="ARBA00022840"/>
    </source>
</evidence>
<evidence type="ECO:0000256" key="7">
    <source>
        <dbReference type="PROSITE-ProRule" id="PRU00560"/>
    </source>
</evidence>
<dbReference type="PANTHER" id="PTHR11070:SF45">
    <property type="entry name" value="DNA 3'-5' HELICASE"/>
    <property type="match status" value="1"/>
</dbReference>
<dbReference type="InterPro" id="IPR027417">
    <property type="entry name" value="P-loop_NTPase"/>
</dbReference>
<keyword evidence="5 7" id="KW-0067">ATP-binding</keyword>
<dbReference type="GO" id="GO:0003677">
    <property type="term" value="F:DNA binding"/>
    <property type="evidence" value="ECO:0007669"/>
    <property type="project" value="InterPro"/>
</dbReference>